<dbReference type="GO" id="GO:0003676">
    <property type="term" value="F:nucleic acid binding"/>
    <property type="evidence" value="ECO:0007669"/>
    <property type="project" value="InterPro"/>
</dbReference>
<feature type="region of interest" description="Disordered" evidence="1">
    <location>
        <begin position="166"/>
        <end position="247"/>
    </location>
</feature>
<feature type="region of interest" description="Disordered" evidence="1">
    <location>
        <begin position="107"/>
        <end position="139"/>
    </location>
</feature>
<gene>
    <name evidence="3" type="ORF">VSP0166_LOCUS6124</name>
</gene>
<dbReference type="PROSITE" id="PS50174">
    <property type="entry name" value="G_PATCH"/>
    <property type="match status" value="1"/>
</dbReference>
<feature type="domain" description="G-patch" evidence="2">
    <location>
        <begin position="11"/>
        <end position="57"/>
    </location>
</feature>
<feature type="compositionally biased region" description="Polar residues" evidence="1">
    <location>
        <begin position="177"/>
        <end position="189"/>
    </location>
</feature>
<proteinExistence type="predicted"/>
<dbReference type="AlphaFoldDB" id="A0A7S4HZ28"/>
<reference evidence="3" key="1">
    <citation type="submission" date="2021-01" db="EMBL/GenBank/DDBJ databases">
        <authorList>
            <person name="Corre E."/>
            <person name="Pelletier E."/>
            <person name="Niang G."/>
            <person name="Scheremetjew M."/>
            <person name="Finn R."/>
            <person name="Kale V."/>
            <person name="Holt S."/>
            <person name="Cochrane G."/>
            <person name="Meng A."/>
            <person name="Brown T."/>
            <person name="Cohen L."/>
        </authorList>
    </citation>
    <scope>NUCLEOTIDE SEQUENCE</scope>
    <source>
        <strain evidence="3">DIVA3 518/3/11/1/6</strain>
    </source>
</reference>
<sequence>MRRQLSFFFVMDSKAVAVLQKFGWVEGKGLGKSESGVVESIKVARKSNTKGLGEKGAHWGNDWWDRMYSTALDNIDNKDSGEKSAKPKESLVYGSFTKAKSLSTMLDESGESDYESSEDVSEESKETQRKQNSTHHMDDSSVFEACNGIILRKFIPTGKLERLAQQEQQWKQKAAQNSVATSPVATPDTNTKKSKKRKRKSSPDDEEAPRKRQKKEGKSKKSSKEKKKSKKEKRTKSHKKKKSKKKE</sequence>
<feature type="compositionally biased region" description="Acidic residues" evidence="1">
    <location>
        <begin position="108"/>
        <end position="121"/>
    </location>
</feature>
<feature type="compositionally biased region" description="Basic residues" evidence="1">
    <location>
        <begin position="211"/>
        <end position="247"/>
    </location>
</feature>
<feature type="compositionally biased region" description="Basic and acidic residues" evidence="1">
    <location>
        <begin position="122"/>
        <end position="139"/>
    </location>
</feature>
<evidence type="ECO:0000256" key="1">
    <source>
        <dbReference type="SAM" id="MobiDB-lite"/>
    </source>
</evidence>
<protein>
    <recommendedName>
        <fullName evidence="2">G-patch domain-containing protein</fullName>
    </recommendedName>
</protein>
<evidence type="ECO:0000259" key="2">
    <source>
        <dbReference type="PROSITE" id="PS50174"/>
    </source>
</evidence>
<dbReference type="SMART" id="SM00443">
    <property type="entry name" value="G_patch"/>
    <property type="match status" value="1"/>
</dbReference>
<dbReference type="PANTHER" id="PTHR23149">
    <property type="entry name" value="G PATCH DOMAIN CONTAINING PROTEIN"/>
    <property type="match status" value="1"/>
</dbReference>
<dbReference type="InterPro" id="IPR050656">
    <property type="entry name" value="PINX1"/>
</dbReference>
<organism evidence="3">
    <name type="scientific">Vannella robusta</name>
    <dbReference type="NCBI Taxonomy" id="1487602"/>
    <lineage>
        <taxon>Eukaryota</taxon>
        <taxon>Amoebozoa</taxon>
        <taxon>Discosea</taxon>
        <taxon>Flabellinia</taxon>
        <taxon>Vannellidae</taxon>
        <taxon>Vannella</taxon>
    </lineage>
</organism>
<evidence type="ECO:0000313" key="3">
    <source>
        <dbReference type="EMBL" id="CAE2213386.1"/>
    </source>
</evidence>
<dbReference type="InterPro" id="IPR000467">
    <property type="entry name" value="G_patch_dom"/>
</dbReference>
<accession>A0A7S4HZ28</accession>
<dbReference type="EMBL" id="HBKP01008608">
    <property type="protein sequence ID" value="CAE2213386.1"/>
    <property type="molecule type" value="Transcribed_RNA"/>
</dbReference>
<name>A0A7S4HZ28_9EUKA</name>
<dbReference type="Pfam" id="PF01585">
    <property type="entry name" value="G-patch"/>
    <property type="match status" value="1"/>
</dbReference>
<feature type="compositionally biased region" description="Low complexity" evidence="1">
    <location>
        <begin position="166"/>
        <end position="176"/>
    </location>
</feature>